<proteinExistence type="predicted"/>
<organism evidence="1 2">
    <name type="scientific">Symbiodinium necroappetens</name>
    <dbReference type="NCBI Taxonomy" id="1628268"/>
    <lineage>
        <taxon>Eukaryota</taxon>
        <taxon>Sar</taxon>
        <taxon>Alveolata</taxon>
        <taxon>Dinophyceae</taxon>
        <taxon>Suessiales</taxon>
        <taxon>Symbiodiniaceae</taxon>
        <taxon>Symbiodinium</taxon>
    </lineage>
</organism>
<evidence type="ECO:0000313" key="2">
    <source>
        <dbReference type="Proteomes" id="UP000601435"/>
    </source>
</evidence>
<name>A0A812QGU9_9DINO</name>
<evidence type="ECO:0000313" key="1">
    <source>
        <dbReference type="EMBL" id="CAE7371609.1"/>
    </source>
</evidence>
<reference evidence="1" key="1">
    <citation type="submission" date="2021-02" db="EMBL/GenBank/DDBJ databases">
        <authorList>
            <person name="Dougan E. K."/>
            <person name="Rhodes N."/>
            <person name="Thang M."/>
            <person name="Chan C."/>
        </authorList>
    </citation>
    <scope>NUCLEOTIDE SEQUENCE</scope>
</reference>
<gene>
    <name evidence="1" type="ORF">SNEC2469_LOCUS9984</name>
</gene>
<keyword evidence="2" id="KW-1185">Reference proteome</keyword>
<dbReference type="AlphaFoldDB" id="A0A812QGU9"/>
<protein>
    <submittedName>
        <fullName evidence="1">Uncharacterized protein</fullName>
    </submittedName>
</protein>
<accession>A0A812QGU9</accession>
<dbReference type="Proteomes" id="UP000601435">
    <property type="component" value="Unassembled WGS sequence"/>
</dbReference>
<comment type="caution">
    <text evidence="1">The sequence shown here is derived from an EMBL/GenBank/DDBJ whole genome shotgun (WGS) entry which is preliminary data.</text>
</comment>
<dbReference type="EMBL" id="CAJNJA010015960">
    <property type="protein sequence ID" value="CAE7371609.1"/>
    <property type="molecule type" value="Genomic_DNA"/>
</dbReference>
<sequence>MVSPCGDAGGTVNPSEVLKLVEEAFSAQLRSVDERLAKLELCVQTRIGVVDVARASSDAEVLGVWSPDTEVLEDLLPDVRVAPMEPSQNLADQEPHSGKATVEDGWNYKFEGPLWLLVR</sequence>